<feature type="transmembrane region" description="Helical" evidence="3">
    <location>
        <begin position="94"/>
        <end position="112"/>
    </location>
</feature>
<dbReference type="EMBL" id="GG677039">
    <property type="protein sequence ID" value="EER11136.1"/>
    <property type="molecule type" value="Genomic_DNA"/>
</dbReference>
<organism evidence="5">
    <name type="scientific">Perkinsus marinus (strain ATCC 50983 / TXsc)</name>
    <dbReference type="NCBI Taxonomy" id="423536"/>
    <lineage>
        <taxon>Eukaryota</taxon>
        <taxon>Sar</taxon>
        <taxon>Alveolata</taxon>
        <taxon>Perkinsozoa</taxon>
        <taxon>Perkinsea</taxon>
        <taxon>Perkinsida</taxon>
        <taxon>Perkinsidae</taxon>
        <taxon>Perkinsus</taxon>
    </lineage>
</organism>
<evidence type="ECO:0000256" key="3">
    <source>
        <dbReference type="SAM" id="Phobius"/>
    </source>
</evidence>
<evidence type="ECO:0000256" key="1">
    <source>
        <dbReference type="SAM" id="Coils"/>
    </source>
</evidence>
<sequence length="202" mass="24137">MPGLRLLAASFTFPAFSRPPCALIQQRGVSSVRLKLRQWISADPDGEKKPFAERWKDRMNRTYQWFDEPKHTPIGAGFWWLLTHDVKTFYKWDSALRLAVFSLVLYYIYAAYKNLNFKRRERIPETPQQRMQRHQDERTSRQETAALHNTYQNKMLQEWREGSEDRIAKVLQQIKREQELLEEWEIVEVDDDEDSKSENGSL</sequence>
<evidence type="ECO:0000313" key="4">
    <source>
        <dbReference type="EMBL" id="EER11136.1"/>
    </source>
</evidence>
<keyword evidence="3" id="KW-1133">Transmembrane helix</keyword>
<feature type="coiled-coil region" evidence="1">
    <location>
        <begin position="160"/>
        <end position="187"/>
    </location>
</feature>
<dbReference type="InParanoid" id="C5KWR1"/>
<reference evidence="4 5" key="1">
    <citation type="submission" date="2008-07" db="EMBL/GenBank/DDBJ databases">
        <authorList>
            <person name="El-Sayed N."/>
            <person name="Caler E."/>
            <person name="Inman J."/>
            <person name="Amedeo P."/>
            <person name="Hass B."/>
            <person name="Wortman J."/>
        </authorList>
    </citation>
    <scope>NUCLEOTIDE SEQUENCE [LARGE SCALE GENOMIC DNA]</scope>
    <source>
        <strain evidence="5">ATCC 50983 / TXsc</strain>
    </source>
</reference>
<keyword evidence="5" id="KW-1185">Reference proteome</keyword>
<evidence type="ECO:0000313" key="5">
    <source>
        <dbReference type="Proteomes" id="UP000007800"/>
    </source>
</evidence>
<gene>
    <name evidence="4" type="ORF">Pmar_PMAR020117</name>
</gene>
<protein>
    <submittedName>
        <fullName evidence="4">Uncharacterized protein</fullName>
    </submittedName>
</protein>
<dbReference type="GeneID" id="9056670"/>
<keyword evidence="3" id="KW-0472">Membrane</keyword>
<dbReference type="AlphaFoldDB" id="C5KWR1"/>
<keyword evidence="3" id="KW-0812">Transmembrane</keyword>
<feature type="region of interest" description="Disordered" evidence="2">
    <location>
        <begin position="123"/>
        <end position="145"/>
    </location>
</feature>
<name>C5KWR1_PERM5</name>
<dbReference type="Proteomes" id="UP000007800">
    <property type="component" value="Unassembled WGS sequence"/>
</dbReference>
<accession>C5KWR1</accession>
<keyword evidence="1" id="KW-0175">Coiled coil</keyword>
<evidence type="ECO:0000256" key="2">
    <source>
        <dbReference type="SAM" id="MobiDB-lite"/>
    </source>
</evidence>
<proteinExistence type="predicted"/>
<dbReference type="RefSeq" id="XP_002779341.1">
    <property type="nucleotide sequence ID" value="XM_002779295.1"/>
</dbReference>